<dbReference type="SUPFAM" id="SSF53850">
    <property type="entry name" value="Periplasmic binding protein-like II"/>
    <property type="match status" value="1"/>
</dbReference>
<name>A0A2S0VWC6_9ALTE</name>
<dbReference type="AlphaFoldDB" id="A0A2S0VWC6"/>
<dbReference type="Proteomes" id="UP000244441">
    <property type="component" value="Chromosome"/>
</dbReference>
<proteinExistence type="predicted"/>
<keyword evidence="2" id="KW-1185">Reference proteome</keyword>
<evidence type="ECO:0000313" key="1">
    <source>
        <dbReference type="EMBL" id="AWB68410.1"/>
    </source>
</evidence>
<dbReference type="KEGG" id="cate:C2869_19250"/>
<protein>
    <submittedName>
        <fullName evidence="1">Uncharacterized protein</fullName>
    </submittedName>
</protein>
<dbReference type="EMBL" id="CP026604">
    <property type="protein sequence ID" value="AWB68410.1"/>
    <property type="molecule type" value="Genomic_DNA"/>
</dbReference>
<reference evidence="1 2" key="1">
    <citation type="submission" date="2018-01" db="EMBL/GenBank/DDBJ databases">
        <title>Genome sequence of a Cantenovulum-like bacteria.</title>
        <authorList>
            <person name="Tan W.R."/>
            <person name="Lau N.-S."/>
            <person name="Go F."/>
            <person name="Amirul A.-A.A."/>
        </authorList>
    </citation>
    <scope>NUCLEOTIDE SEQUENCE [LARGE SCALE GENOMIC DNA]</scope>
    <source>
        <strain evidence="1 2">CCB-QB4</strain>
    </source>
</reference>
<accession>A0A2S0VWC6</accession>
<sequence>MAAKPAVKALTVSVSINQVTHQKYITYMHADMCRQLPKLGHEQLDRSFFELIIVCNAFATQQVQLNLEFVPTPSYLRGVRMVEQGTVDTHSASIWYSDINQSQLYASEEVLRTGEFEKGIYVHESHPLLILPPDKINLSHYTALSVKAWRHDWAVSQSIAQSVADTGHMPAIFEMLAAKRADFTLLEFSNHTSMDRVQNDIRLKILTGLKQLRAKGLIYPVYVKAGFINPKVKHWRVVNPLAIASIKAN</sequence>
<organism evidence="1 2">
    <name type="scientific">Saccharobesus litoralis</name>
    <dbReference type="NCBI Taxonomy" id="2172099"/>
    <lineage>
        <taxon>Bacteria</taxon>
        <taxon>Pseudomonadati</taxon>
        <taxon>Pseudomonadota</taxon>
        <taxon>Gammaproteobacteria</taxon>
        <taxon>Alteromonadales</taxon>
        <taxon>Alteromonadaceae</taxon>
        <taxon>Saccharobesus</taxon>
    </lineage>
</organism>
<gene>
    <name evidence="1" type="ORF">C2869_19250</name>
</gene>
<evidence type="ECO:0000313" key="2">
    <source>
        <dbReference type="Proteomes" id="UP000244441"/>
    </source>
</evidence>